<dbReference type="EMBL" id="JAOTPO010000015">
    <property type="protein sequence ID" value="MDE5415312.1"/>
    <property type="molecule type" value="Genomic_DNA"/>
</dbReference>
<dbReference type="InterPro" id="IPR006675">
    <property type="entry name" value="HDIG_dom"/>
</dbReference>
<dbReference type="PANTHER" id="PTHR43155:SF2">
    <property type="entry name" value="CYCLIC DI-GMP PHOSPHODIESTERASE PA4108"/>
    <property type="match status" value="1"/>
</dbReference>
<evidence type="ECO:0000313" key="4">
    <source>
        <dbReference type="Proteomes" id="UP001148125"/>
    </source>
</evidence>
<accession>A0ABT5VIM7</accession>
<protein>
    <submittedName>
        <fullName evidence="3">HD-GYP domain-containing protein</fullName>
    </submittedName>
</protein>
<feature type="domain" description="HD" evidence="1">
    <location>
        <begin position="135"/>
        <end position="258"/>
    </location>
</feature>
<dbReference type="CDD" id="cd00077">
    <property type="entry name" value="HDc"/>
    <property type="match status" value="1"/>
</dbReference>
<sequence length="368" mass="41379">MRLIATKSLTENTCLAKPIINDNGQVLLQQGVPLTSRMIERLIEKGITFVYIEDGLTQDVEDTEVISDKVRFQAIGTIKSEFNKICDDQTLRKSFHNAHLSQNFSKIIQSILSEVKENSKAISLLSDVFVYDSYIFTHSLNVTIYTLALALELNYNEKQLMEVGLGAILHDVGKMDIPTEILNKPGKLDYEEFLVIKKHAQAGYELLKDQPNISLLTAHCAYQHHERNDGSGYPRGIKGDEIHPYAKIIGICDVFDAVTSNRVYRRAMLPHEALELLYSGVGTLYDKELIEAFQRTIAMYPVGITVGLSDGREGIVVKQNKQLSARPIIRITKENDRQVTPYDINLMTCVNVTITSCETVLANKEVKV</sequence>
<evidence type="ECO:0000259" key="1">
    <source>
        <dbReference type="PROSITE" id="PS51831"/>
    </source>
</evidence>
<dbReference type="Pfam" id="PF13487">
    <property type="entry name" value="HD_5"/>
    <property type="match status" value="1"/>
</dbReference>
<name>A0ABT5VIM7_9BACI</name>
<dbReference type="SMART" id="SM00471">
    <property type="entry name" value="HDc"/>
    <property type="match status" value="1"/>
</dbReference>
<dbReference type="NCBIfam" id="TIGR00277">
    <property type="entry name" value="HDIG"/>
    <property type="match status" value="1"/>
</dbReference>
<dbReference type="PROSITE" id="PS51832">
    <property type="entry name" value="HD_GYP"/>
    <property type="match status" value="1"/>
</dbReference>
<dbReference type="InterPro" id="IPR037522">
    <property type="entry name" value="HD_GYP_dom"/>
</dbReference>
<gene>
    <name evidence="3" type="ORF">N7Z68_18290</name>
</gene>
<dbReference type="Gene3D" id="1.10.3210.10">
    <property type="entry name" value="Hypothetical protein af1432"/>
    <property type="match status" value="1"/>
</dbReference>
<evidence type="ECO:0000259" key="2">
    <source>
        <dbReference type="PROSITE" id="PS51832"/>
    </source>
</evidence>
<dbReference type="Proteomes" id="UP001148125">
    <property type="component" value="Unassembled WGS sequence"/>
</dbReference>
<dbReference type="PROSITE" id="PS51831">
    <property type="entry name" value="HD"/>
    <property type="match status" value="1"/>
</dbReference>
<keyword evidence="4" id="KW-1185">Reference proteome</keyword>
<dbReference type="SUPFAM" id="SSF109604">
    <property type="entry name" value="HD-domain/PDEase-like"/>
    <property type="match status" value="1"/>
</dbReference>
<dbReference type="PANTHER" id="PTHR43155">
    <property type="entry name" value="CYCLIC DI-GMP PHOSPHODIESTERASE PA4108-RELATED"/>
    <property type="match status" value="1"/>
</dbReference>
<organism evidence="3 4">
    <name type="scientific">Alkalihalobacterium chitinilyticum</name>
    <dbReference type="NCBI Taxonomy" id="2980103"/>
    <lineage>
        <taxon>Bacteria</taxon>
        <taxon>Bacillati</taxon>
        <taxon>Bacillota</taxon>
        <taxon>Bacilli</taxon>
        <taxon>Bacillales</taxon>
        <taxon>Bacillaceae</taxon>
        <taxon>Alkalihalobacterium</taxon>
    </lineage>
</organism>
<dbReference type="RefSeq" id="WP_275119915.1">
    <property type="nucleotide sequence ID" value="NZ_JAOTPO010000015.1"/>
</dbReference>
<proteinExistence type="predicted"/>
<dbReference type="InterPro" id="IPR003607">
    <property type="entry name" value="HD/PDEase_dom"/>
</dbReference>
<reference evidence="3" key="1">
    <citation type="submission" date="2024-05" db="EMBL/GenBank/DDBJ databases">
        <title>Alkalihalobacillus sp. strain MEB203 novel alkaliphilic bacterium from Lonar Lake, India.</title>
        <authorList>
            <person name="Joshi A."/>
            <person name="Thite S."/>
            <person name="Mengade P."/>
        </authorList>
    </citation>
    <scope>NUCLEOTIDE SEQUENCE</scope>
    <source>
        <strain evidence="3">MEB 203</strain>
    </source>
</reference>
<feature type="domain" description="HD-GYP" evidence="2">
    <location>
        <begin position="113"/>
        <end position="309"/>
    </location>
</feature>
<comment type="caution">
    <text evidence="3">The sequence shown here is derived from an EMBL/GenBank/DDBJ whole genome shotgun (WGS) entry which is preliminary data.</text>
</comment>
<evidence type="ECO:0000313" key="3">
    <source>
        <dbReference type="EMBL" id="MDE5415312.1"/>
    </source>
</evidence>
<dbReference type="InterPro" id="IPR006674">
    <property type="entry name" value="HD_domain"/>
</dbReference>